<accession>A0A0D8Q9C9</accession>
<dbReference type="SUPFAM" id="SSF74650">
    <property type="entry name" value="Galactose mutarotase-like"/>
    <property type="match status" value="1"/>
</dbReference>
<evidence type="ECO:0000256" key="4">
    <source>
        <dbReference type="PIRNR" id="PIRNR016020"/>
    </source>
</evidence>
<dbReference type="CDD" id="cd09020">
    <property type="entry name" value="D-hex-6-P-epi_like"/>
    <property type="match status" value="1"/>
</dbReference>
<dbReference type="InterPro" id="IPR014718">
    <property type="entry name" value="GH-type_carb-bd"/>
</dbReference>
<sequence length="291" mass="32614">MDLRQLSIINALSDAVTVCEYQGIKIIRIIHPMVEAGISLHGGHLLWFKPTGEKDVIWLSENAEFDLTKAVRGGIPVCWPWFGKAATPSHGFARTSEWSLSQHRENENGVIVTLTLEDNQDTREIWPHKFHNQMTFEMNAELNVSLTSTNTDTQPWSFGGALHTYFNIADINNVSITGMGHDYLDSTQMGKVCQGSDVLTFSAETDRVYTHPQPTIMIDDKNNQRTITVTNDGDNAAVIWNPWQELSINMADMANNSFETMVCVESTIHTPTMELQPGQTHTLSTRIAVNH</sequence>
<dbReference type="Proteomes" id="UP000241954">
    <property type="component" value="Unassembled WGS sequence"/>
</dbReference>
<dbReference type="GO" id="GO:0047938">
    <property type="term" value="F:glucose-6-phosphate 1-epimerase activity"/>
    <property type="evidence" value="ECO:0007669"/>
    <property type="project" value="UniProtKB-UniRule"/>
</dbReference>
<keyword evidence="3 4" id="KW-0413">Isomerase</keyword>
<organism evidence="6 9">
    <name type="scientific">Photobacterium iliopiscarium</name>
    <dbReference type="NCBI Taxonomy" id="56192"/>
    <lineage>
        <taxon>Bacteria</taxon>
        <taxon>Pseudomonadati</taxon>
        <taxon>Pseudomonadota</taxon>
        <taxon>Gammaproteobacteria</taxon>
        <taxon>Vibrionales</taxon>
        <taxon>Vibrionaceae</taxon>
        <taxon>Photobacterium</taxon>
    </lineage>
</organism>
<dbReference type="Pfam" id="PF01263">
    <property type="entry name" value="Aldose_epim"/>
    <property type="match status" value="1"/>
</dbReference>
<dbReference type="InterPro" id="IPR011013">
    <property type="entry name" value="Gal_mutarotase_sf_dom"/>
</dbReference>
<proteinExistence type="inferred from homology"/>
<keyword evidence="8" id="KW-1185">Reference proteome</keyword>
<feature type="active site" evidence="5">
    <location>
        <position position="265"/>
    </location>
</feature>
<evidence type="ECO:0000256" key="2">
    <source>
        <dbReference type="ARBA" id="ARBA00005866"/>
    </source>
</evidence>
<comment type="similarity">
    <text evidence="2 4">Belongs to the glucose-6-phosphate 1-epimerase family.</text>
</comment>
<evidence type="ECO:0000313" key="9">
    <source>
        <dbReference type="Proteomes" id="UP000241954"/>
    </source>
</evidence>
<dbReference type="GO" id="GO:0030246">
    <property type="term" value="F:carbohydrate binding"/>
    <property type="evidence" value="ECO:0007669"/>
    <property type="project" value="UniProtKB-UniRule"/>
</dbReference>
<evidence type="ECO:0000256" key="3">
    <source>
        <dbReference type="ARBA" id="ARBA00023235"/>
    </source>
</evidence>
<comment type="catalytic activity">
    <reaction evidence="1">
        <text>alpha-D-glucose 6-phosphate = beta-D-glucose 6-phosphate</text>
        <dbReference type="Rhea" id="RHEA:16249"/>
        <dbReference type="ChEBI" id="CHEBI:58225"/>
        <dbReference type="ChEBI" id="CHEBI:58247"/>
        <dbReference type="EC" id="5.1.3.15"/>
    </reaction>
</comment>
<dbReference type="EMBL" id="PYLW01000003">
    <property type="protein sequence ID" value="PSV98660.1"/>
    <property type="molecule type" value="Genomic_DNA"/>
</dbReference>
<evidence type="ECO:0000313" key="8">
    <source>
        <dbReference type="Proteomes" id="UP000241190"/>
    </source>
</evidence>
<evidence type="ECO:0000256" key="1">
    <source>
        <dbReference type="ARBA" id="ARBA00001096"/>
    </source>
</evidence>
<dbReference type="AlphaFoldDB" id="A0A0D8Q9C9"/>
<dbReference type="InterPro" id="IPR008183">
    <property type="entry name" value="Aldose_1/G6P_1-epimerase"/>
</dbReference>
<dbReference type="EC" id="5.1.3.15" evidence="4"/>
<gene>
    <name evidence="6" type="ORF">C9I88_04325</name>
    <name evidence="7" type="ORF">C9J52_08745</name>
</gene>
<evidence type="ECO:0000313" key="6">
    <source>
        <dbReference type="EMBL" id="PSV98660.1"/>
    </source>
</evidence>
<dbReference type="Gene3D" id="2.70.98.10">
    <property type="match status" value="1"/>
</dbReference>
<dbReference type="InterPro" id="IPR025532">
    <property type="entry name" value="G6P_1-epimerase"/>
</dbReference>
<dbReference type="RefSeq" id="WP_045035763.1">
    <property type="nucleotide sequence ID" value="NZ_CAMQYU010000002.1"/>
</dbReference>
<feature type="active site" evidence="5">
    <location>
        <position position="163"/>
    </location>
</feature>
<dbReference type="GO" id="GO:0005975">
    <property type="term" value="P:carbohydrate metabolic process"/>
    <property type="evidence" value="ECO:0007669"/>
    <property type="project" value="InterPro"/>
</dbReference>
<dbReference type="PANTHER" id="PTHR11122:SF13">
    <property type="entry name" value="GLUCOSE-6-PHOSPHATE 1-EPIMERASE"/>
    <property type="match status" value="1"/>
</dbReference>
<evidence type="ECO:0000313" key="7">
    <source>
        <dbReference type="EMBL" id="PSW98011.1"/>
    </source>
</evidence>
<reference evidence="6 9" key="1">
    <citation type="submission" date="2018-01" db="EMBL/GenBank/DDBJ databases">
        <title>Whole genome sequencing of Histamine producing bacteria.</title>
        <authorList>
            <person name="Butler K."/>
        </authorList>
    </citation>
    <scope>NUCLEOTIDE SEQUENCE [LARGE SCALE GENOMIC DNA]</scope>
    <source>
        <strain evidence="7 8">ATCC 51761</strain>
        <strain evidence="6 9">NCIMB 13481</strain>
    </source>
</reference>
<dbReference type="STRING" id="56192.UB38_07525"/>
<dbReference type="EMBL" id="PYOP01000011">
    <property type="protein sequence ID" value="PSW98011.1"/>
    <property type="molecule type" value="Genomic_DNA"/>
</dbReference>
<protein>
    <recommendedName>
        <fullName evidence="4">Putative glucose-6-phosphate 1-epimerase</fullName>
        <ecNumber evidence="4">5.1.3.15</ecNumber>
    </recommendedName>
</protein>
<dbReference type="PANTHER" id="PTHR11122">
    <property type="entry name" value="APOSPORY-ASSOCIATED PROTEIN C-RELATED"/>
    <property type="match status" value="1"/>
</dbReference>
<dbReference type="GeneID" id="93548076"/>
<name>A0A0D8Q9C9_9GAMM</name>
<evidence type="ECO:0000256" key="5">
    <source>
        <dbReference type="PIRSR" id="PIRSR016020-1"/>
    </source>
</evidence>
<dbReference type="OrthoDB" id="9790727at2"/>
<comment type="caution">
    <text evidence="6">The sequence shown here is derived from an EMBL/GenBank/DDBJ whole genome shotgun (WGS) entry which is preliminary data.</text>
</comment>
<dbReference type="Proteomes" id="UP000241190">
    <property type="component" value="Unassembled WGS sequence"/>
</dbReference>
<dbReference type="PIRSF" id="PIRSF016020">
    <property type="entry name" value="PHexose_mutarotase"/>
    <property type="match status" value="1"/>
</dbReference>